<dbReference type="SUPFAM" id="SSF53335">
    <property type="entry name" value="S-adenosyl-L-methionine-dependent methyltransferases"/>
    <property type="match status" value="2"/>
</dbReference>
<evidence type="ECO:0000313" key="6">
    <source>
        <dbReference type="EMBL" id="EFH09612.1"/>
    </source>
</evidence>
<comment type="caution">
    <text evidence="6">The sequence shown here is derived from an EMBL/GenBank/DDBJ whole genome shotgun (WGS) entry which is preliminary data.</text>
</comment>
<evidence type="ECO:0000256" key="1">
    <source>
        <dbReference type="ARBA" id="ARBA00011900"/>
    </source>
</evidence>
<dbReference type="GO" id="GO:0003677">
    <property type="term" value="F:DNA binding"/>
    <property type="evidence" value="ECO:0007669"/>
    <property type="project" value="InterPro"/>
</dbReference>
<dbReference type="HOGENOM" id="CLU_032047_0_0_5"/>
<organism evidence="6 7">
    <name type="scientific">Pseudoroseomonas cervicalis ATCC 49957</name>
    <dbReference type="NCBI Taxonomy" id="525371"/>
    <lineage>
        <taxon>Bacteria</taxon>
        <taxon>Pseudomonadati</taxon>
        <taxon>Pseudomonadota</taxon>
        <taxon>Alphaproteobacteria</taxon>
        <taxon>Acetobacterales</taxon>
        <taxon>Roseomonadaceae</taxon>
        <taxon>Roseomonas</taxon>
    </lineage>
</organism>
<dbReference type="GO" id="GO:0032259">
    <property type="term" value="P:methylation"/>
    <property type="evidence" value="ECO:0007669"/>
    <property type="project" value="UniProtKB-KW"/>
</dbReference>
<dbReference type="GO" id="GO:0009007">
    <property type="term" value="F:site-specific DNA-methyltransferase (adenine-specific) activity"/>
    <property type="evidence" value="ECO:0007669"/>
    <property type="project" value="UniProtKB-EC"/>
</dbReference>
<keyword evidence="3" id="KW-0808">Transferase</keyword>
<feature type="domain" description="DNA methylase N-4/N-6" evidence="5">
    <location>
        <begin position="55"/>
        <end position="99"/>
    </location>
</feature>
<dbReference type="Gene3D" id="3.40.50.150">
    <property type="entry name" value="Vaccinia Virus protein VP39"/>
    <property type="match status" value="2"/>
</dbReference>
<evidence type="ECO:0000256" key="2">
    <source>
        <dbReference type="ARBA" id="ARBA00022603"/>
    </source>
</evidence>
<gene>
    <name evidence="6" type="ORF">HMPREF0731_4167</name>
</gene>
<reference evidence="6 7" key="1">
    <citation type="submission" date="2010-04" db="EMBL/GenBank/DDBJ databases">
        <authorList>
            <person name="Qin X."/>
            <person name="Bachman B."/>
            <person name="Battles P."/>
            <person name="Bell A."/>
            <person name="Bess C."/>
            <person name="Bickham C."/>
            <person name="Chaboub L."/>
            <person name="Chen D."/>
            <person name="Coyle M."/>
            <person name="Deiros D.R."/>
            <person name="Dinh H."/>
            <person name="Forbes L."/>
            <person name="Fowler G."/>
            <person name="Francisco L."/>
            <person name="Fu Q."/>
            <person name="Gubbala S."/>
            <person name="Hale W."/>
            <person name="Han Y."/>
            <person name="Hemphill L."/>
            <person name="Highlander S.K."/>
            <person name="Hirani K."/>
            <person name="Hogues M."/>
            <person name="Jackson L."/>
            <person name="Jakkamsetti A."/>
            <person name="Javaid M."/>
            <person name="Jiang H."/>
            <person name="Korchina V."/>
            <person name="Kovar C."/>
            <person name="Lara F."/>
            <person name="Lee S."/>
            <person name="Mata R."/>
            <person name="Mathew T."/>
            <person name="Moen C."/>
            <person name="Morales K."/>
            <person name="Munidasa M."/>
            <person name="Nazareth L."/>
            <person name="Ngo R."/>
            <person name="Nguyen L."/>
            <person name="Okwuonu G."/>
            <person name="Ongeri F."/>
            <person name="Patil S."/>
            <person name="Petrosino J."/>
            <person name="Pham C."/>
            <person name="Pham P."/>
            <person name="Pu L.-L."/>
            <person name="Puazo M."/>
            <person name="Raj R."/>
            <person name="Reid J."/>
            <person name="Rouhana J."/>
            <person name="Saada N."/>
            <person name="Shang Y."/>
            <person name="Simmons D."/>
            <person name="Thornton R."/>
            <person name="Warren J."/>
            <person name="Weissenberger G."/>
            <person name="Zhang J."/>
            <person name="Zhang L."/>
            <person name="Zhou C."/>
            <person name="Zhu D."/>
            <person name="Muzny D."/>
            <person name="Worley K."/>
            <person name="Gibbs R."/>
        </authorList>
    </citation>
    <scope>NUCLEOTIDE SEQUENCE [LARGE SCALE GENOMIC DNA]</scope>
    <source>
        <strain evidence="6 7">ATCC 49957</strain>
    </source>
</reference>
<dbReference type="EC" id="2.1.1.72" evidence="1"/>
<dbReference type="AlphaFoldDB" id="D5RSV5"/>
<keyword evidence="7" id="KW-1185">Reference proteome</keyword>
<dbReference type="InterPro" id="IPR029063">
    <property type="entry name" value="SAM-dependent_MTases_sf"/>
</dbReference>
<keyword evidence="2" id="KW-0489">Methyltransferase</keyword>
<evidence type="ECO:0000256" key="3">
    <source>
        <dbReference type="ARBA" id="ARBA00022679"/>
    </source>
</evidence>
<evidence type="ECO:0000259" key="5">
    <source>
        <dbReference type="Pfam" id="PF01555"/>
    </source>
</evidence>
<name>D5RSV5_9PROT</name>
<dbReference type="EMBL" id="ADVL01000760">
    <property type="protein sequence ID" value="EFH09612.1"/>
    <property type="molecule type" value="Genomic_DNA"/>
</dbReference>
<dbReference type="GO" id="GO:0008170">
    <property type="term" value="F:N-methyltransferase activity"/>
    <property type="evidence" value="ECO:0007669"/>
    <property type="project" value="InterPro"/>
</dbReference>
<evidence type="ECO:0000256" key="4">
    <source>
        <dbReference type="ARBA" id="ARBA00047942"/>
    </source>
</evidence>
<accession>D5RSV5</accession>
<sequence length="630" mass="68273">MEVMLDATSVLGASHDVAKENGLADMGTGRLSPELNRLYAAPLPASRKGALYNAFSYPTKISPEAIALFLAVHTKPGDTVLDTFGGSGTTGLAALLCDRPTATMREMAANAGVEPAWGPRNAVIQEVGALGSFVAAGLCSPPDPAAFDAAVASLLDRVERDLEGLYSARDPEGNLGTIRHVIWTEFLVCPGCRAETSFWRAAVRFSPLRMLDAFRCEHCGHEAPMDTVERATETVYDPLLQEDVPSRKRRPARVHGVTNGRNWQRDALEDDERRISEISRLPMPAGAPVSRIAWGELFRSGYHTGITHLHHFYTRRNFLALAKLWQAADGGDESLRNALKLLILSYNGPHATMMTRVVVKKDQRDFVLTGAQSGVLYVSGLPVEKNIFEGLRRKAKTIRDAFTLVHGSRSSVRVVRGSSTHLDLPDASVSYVFTDPPFGDYIPYAEVNQISEAWLGKLTDRSEEIVISPSGGKSVETYGRMMADVFAEIARVLKPEGKATVVFHSAKADVWQALARAYSQAGLSVEATSVLDKLQDSFKQVVSTVAVKGDPLLLLRKAGGSPTEAPETTASILADVLQGISPEATASVAKERSAERLFSLFVGRCLAAGVPVHMDADAFYAEVRRRQAAA</sequence>
<dbReference type="Proteomes" id="UP000005324">
    <property type="component" value="Unassembled WGS sequence"/>
</dbReference>
<protein>
    <recommendedName>
        <fullName evidence="1">site-specific DNA-methyltransferase (adenine-specific)</fullName>
        <ecNumber evidence="1">2.1.1.72</ecNumber>
    </recommendedName>
</protein>
<dbReference type="RefSeq" id="WP_007003197.1">
    <property type="nucleotide sequence ID" value="NZ_GG770777.1"/>
</dbReference>
<dbReference type="Pfam" id="PF01555">
    <property type="entry name" value="N6_N4_Mtase"/>
    <property type="match status" value="1"/>
</dbReference>
<dbReference type="InterPro" id="IPR002941">
    <property type="entry name" value="DNA_methylase_N4/N6"/>
</dbReference>
<proteinExistence type="predicted"/>
<comment type="catalytic activity">
    <reaction evidence="4">
        <text>a 2'-deoxyadenosine in DNA + S-adenosyl-L-methionine = an N(6)-methyl-2'-deoxyadenosine in DNA + S-adenosyl-L-homocysteine + H(+)</text>
        <dbReference type="Rhea" id="RHEA:15197"/>
        <dbReference type="Rhea" id="RHEA-COMP:12418"/>
        <dbReference type="Rhea" id="RHEA-COMP:12419"/>
        <dbReference type="ChEBI" id="CHEBI:15378"/>
        <dbReference type="ChEBI" id="CHEBI:57856"/>
        <dbReference type="ChEBI" id="CHEBI:59789"/>
        <dbReference type="ChEBI" id="CHEBI:90615"/>
        <dbReference type="ChEBI" id="CHEBI:90616"/>
        <dbReference type="EC" id="2.1.1.72"/>
    </reaction>
</comment>
<evidence type="ECO:0000313" key="7">
    <source>
        <dbReference type="Proteomes" id="UP000005324"/>
    </source>
</evidence>